<proteinExistence type="predicted"/>
<accession>A0AAP2JYJ6</accession>
<dbReference type="Proteomes" id="UP000824410">
    <property type="component" value="Unassembled WGS sequence"/>
</dbReference>
<evidence type="ECO:0000313" key="2">
    <source>
        <dbReference type="Proteomes" id="UP000824410"/>
    </source>
</evidence>
<gene>
    <name evidence="1" type="ORF">EX242_09350</name>
</gene>
<sequence>MSNNDKEIFKETKSYFLPPSEDKKVKIIGNVVLSINTTEIEKQINEMCNALTDAFVSLESIHDDTLRCILDRFELASLDIVSSHGAGAFSTDSSYVIPCFPRFGVEFERLITAIRAGEFNGNINTTH</sequence>
<name>A0AAP2JYJ6_PRORE</name>
<protein>
    <submittedName>
        <fullName evidence="1">Uncharacterized protein</fullName>
    </submittedName>
</protein>
<dbReference type="RefSeq" id="WP_131679902.1">
    <property type="nucleotide sequence ID" value="NZ_CP060821.1"/>
</dbReference>
<reference evidence="1" key="1">
    <citation type="submission" date="2019-02" db="EMBL/GenBank/DDBJ databases">
        <title>Genomic characterization of isolates from hospital effluents in KZN, South Africa.</title>
        <authorList>
            <person name="Ntshobeni N."/>
            <person name="Allam M."/>
            <person name="Ismail A."/>
            <person name="Amoako D."/>
            <person name="Essack S."/>
            <person name="Chenia H."/>
        </authorList>
    </citation>
    <scope>NUCLEOTIDE SEQUENCE</scope>
    <source>
        <strain evidence="1">AFE97_S1</strain>
    </source>
</reference>
<comment type="caution">
    <text evidence="1">The sequence shown here is derived from an EMBL/GenBank/DDBJ whole genome shotgun (WGS) entry which is preliminary data.</text>
</comment>
<organism evidence="1 2">
    <name type="scientific">Providencia rettgeri</name>
    <dbReference type="NCBI Taxonomy" id="587"/>
    <lineage>
        <taxon>Bacteria</taxon>
        <taxon>Pseudomonadati</taxon>
        <taxon>Pseudomonadota</taxon>
        <taxon>Gammaproteobacteria</taxon>
        <taxon>Enterobacterales</taxon>
        <taxon>Morganellaceae</taxon>
        <taxon>Providencia</taxon>
    </lineage>
</organism>
<evidence type="ECO:0000313" key="1">
    <source>
        <dbReference type="EMBL" id="MBX6980467.1"/>
    </source>
</evidence>
<dbReference type="AlphaFoldDB" id="A0AAP2JYJ6"/>
<dbReference type="EMBL" id="SHDO01000010">
    <property type="protein sequence ID" value="MBX6980467.1"/>
    <property type="molecule type" value="Genomic_DNA"/>
</dbReference>